<accession>A0A103XMG3</accession>
<proteinExistence type="predicted"/>
<organism evidence="1 2">
    <name type="scientific">Cynara cardunculus var. scolymus</name>
    <name type="common">Globe artichoke</name>
    <name type="synonym">Cynara scolymus</name>
    <dbReference type="NCBI Taxonomy" id="59895"/>
    <lineage>
        <taxon>Eukaryota</taxon>
        <taxon>Viridiplantae</taxon>
        <taxon>Streptophyta</taxon>
        <taxon>Embryophyta</taxon>
        <taxon>Tracheophyta</taxon>
        <taxon>Spermatophyta</taxon>
        <taxon>Magnoliopsida</taxon>
        <taxon>eudicotyledons</taxon>
        <taxon>Gunneridae</taxon>
        <taxon>Pentapetalae</taxon>
        <taxon>asterids</taxon>
        <taxon>campanulids</taxon>
        <taxon>Asterales</taxon>
        <taxon>Asteraceae</taxon>
        <taxon>Carduoideae</taxon>
        <taxon>Cardueae</taxon>
        <taxon>Carduinae</taxon>
        <taxon>Cynara</taxon>
    </lineage>
</organism>
<gene>
    <name evidence="1" type="ORF">Ccrd_004417</name>
</gene>
<name>A0A103XMG3_CYNCS</name>
<keyword evidence="2" id="KW-1185">Reference proteome</keyword>
<sequence>MPLVESTILHTVVKHGNPDGVELPSYMVYLQKLNELGWPKDGPLYRIAMTLLGDKDNREPWLMILPGFAFDWVKTVRDKQGYKYVIVGLAIDV</sequence>
<comment type="caution">
    <text evidence="1">The sequence shown here is derived from an EMBL/GenBank/DDBJ whole genome shotgun (WGS) entry which is preliminary data.</text>
</comment>
<dbReference type="EMBL" id="LEKV01004753">
    <property type="protein sequence ID" value="KVH93531.1"/>
    <property type="molecule type" value="Genomic_DNA"/>
</dbReference>
<evidence type="ECO:0000313" key="2">
    <source>
        <dbReference type="Proteomes" id="UP000243975"/>
    </source>
</evidence>
<dbReference type="Gramene" id="KVH93531">
    <property type="protein sequence ID" value="KVH93531"/>
    <property type="gene ID" value="Ccrd_004417"/>
</dbReference>
<reference evidence="1 2" key="1">
    <citation type="journal article" date="2016" name="Sci. Rep.">
        <title>The genome sequence of the outbreeding globe artichoke constructed de novo incorporating a phase-aware low-pass sequencing strategy of F1 progeny.</title>
        <authorList>
            <person name="Scaglione D."/>
            <person name="Reyes-Chin-Wo S."/>
            <person name="Acquadro A."/>
            <person name="Froenicke L."/>
            <person name="Portis E."/>
            <person name="Beitel C."/>
            <person name="Tirone M."/>
            <person name="Mauro R."/>
            <person name="Lo Monaco A."/>
            <person name="Mauromicale G."/>
            <person name="Faccioli P."/>
            <person name="Cattivelli L."/>
            <person name="Rieseberg L."/>
            <person name="Michelmore R."/>
            <person name="Lanteri S."/>
        </authorList>
    </citation>
    <scope>NUCLEOTIDE SEQUENCE [LARGE SCALE GENOMIC DNA]</scope>
    <source>
        <strain evidence="1">2C</strain>
    </source>
</reference>
<dbReference type="Proteomes" id="UP000243975">
    <property type="component" value="Unassembled WGS sequence"/>
</dbReference>
<evidence type="ECO:0000313" key="1">
    <source>
        <dbReference type="EMBL" id="KVH93531.1"/>
    </source>
</evidence>
<protein>
    <submittedName>
        <fullName evidence="1">Uncharacterized protein</fullName>
    </submittedName>
</protein>
<dbReference type="AlphaFoldDB" id="A0A103XMG3"/>